<dbReference type="CDD" id="cd13706">
    <property type="entry name" value="PBP2_HisK_like_1"/>
    <property type="match status" value="1"/>
</dbReference>
<evidence type="ECO:0000313" key="13">
    <source>
        <dbReference type="EMBL" id="MEK8047920.1"/>
    </source>
</evidence>
<dbReference type="Pfam" id="PF08448">
    <property type="entry name" value="PAS_4"/>
    <property type="match status" value="1"/>
</dbReference>
<dbReference type="SMART" id="SM00062">
    <property type="entry name" value="PBPb"/>
    <property type="match status" value="1"/>
</dbReference>
<dbReference type="SMART" id="SM00086">
    <property type="entry name" value="PAC"/>
    <property type="match status" value="2"/>
</dbReference>
<dbReference type="SUPFAM" id="SSF55785">
    <property type="entry name" value="PYP-like sensor domain (PAS domain)"/>
    <property type="match status" value="2"/>
</dbReference>
<dbReference type="InterPro" id="IPR000700">
    <property type="entry name" value="PAS-assoc_C"/>
</dbReference>
<dbReference type="Proteomes" id="UP001379945">
    <property type="component" value="Unassembled WGS sequence"/>
</dbReference>
<dbReference type="InterPro" id="IPR013655">
    <property type="entry name" value="PAS_fold_3"/>
</dbReference>
<feature type="signal peptide" evidence="8">
    <location>
        <begin position="1"/>
        <end position="16"/>
    </location>
</feature>
<comment type="caution">
    <text evidence="13">The sequence shown here is derived from an EMBL/GenBank/DDBJ whole genome shotgun (WGS) entry which is preliminary data.</text>
</comment>
<feature type="domain" description="PAS" evidence="11">
    <location>
        <begin position="430"/>
        <end position="500"/>
    </location>
</feature>
<organism evidence="13 14">
    <name type="scientific">Ideonella margarita</name>
    <dbReference type="NCBI Taxonomy" id="2984191"/>
    <lineage>
        <taxon>Bacteria</taxon>
        <taxon>Pseudomonadati</taxon>
        <taxon>Pseudomonadota</taxon>
        <taxon>Betaproteobacteria</taxon>
        <taxon>Burkholderiales</taxon>
        <taxon>Sphaerotilaceae</taxon>
        <taxon>Ideonella</taxon>
    </lineage>
</organism>
<evidence type="ECO:0000313" key="14">
    <source>
        <dbReference type="Proteomes" id="UP001379945"/>
    </source>
</evidence>
<dbReference type="SMART" id="SM00388">
    <property type="entry name" value="HisKA"/>
    <property type="match status" value="1"/>
</dbReference>
<evidence type="ECO:0000259" key="12">
    <source>
        <dbReference type="PROSITE" id="PS50113"/>
    </source>
</evidence>
<dbReference type="InterPro" id="IPR004358">
    <property type="entry name" value="Sig_transdc_His_kin-like_C"/>
</dbReference>
<dbReference type="Gene3D" id="1.10.287.130">
    <property type="match status" value="1"/>
</dbReference>
<evidence type="ECO:0000259" key="11">
    <source>
        <dbReference type="PROSITE" id="PS50112"/>
    </source>
</evidence>
<dbReference type="SUPFAM" id="SSF55874">
    <property type="entry name" value="ATPase domain of HSP90 chaperone/DNA topoisomerase II/histidine kinase"/>
    <property type="match status" value="1"/>
</dbReference>
<keyword evidence="4" id="KW-0808">Transferase</keyword>
<sequence length="962" mass="105919">MFALCLLLLAASWGYAAVPAVVAPKPGSITVVIDNNYPPYIFKDPATGETRGLLNDRWALWSRHTGVEVKLKPMDWAEAQRQLLAGEADVIDTLFENDARRKLYEFSQPTDTIDVPVFFHRSLAGGIGIDALQGFTVGVKDGDACVDTLKARGVTSMKRYPGYSAVIEGAARNEVQVFCVDKPPAIYLLSQLGLADQYRHSVPLSSGQFHRAVRKGQGALLAWVEAGFAGLPAAEMKALDDRWLGSAITDDARVPWRDWLRWAAYGTGIVVLGGLMLVYWNLALRRRVLARTTELEAARQQAERAVAQLKATLEAIPDLMFEMDIEGRYLDVRTGRADLLLVPAARLLGRTLHELMPPETAQVAQQALQEAAETGRSTGTQIRLELAGGARWFELSVARKPAEAGQLDRFVVLSRDITERKDAELAVRQSEQTFRNFFSSGLMGMAFNQPNGSWGEVNQALCRMLGYPPEELSGMRWADMTHPDDLPANIAMFEQMARGEIESYTLDKRFIRKDGQIIDVAVAVCCERDSQGAILRSFAIVDDISDRLRARRALSDSREELERRVQERSQELMLARDHAQQASRAKSEFLSRMSHELRTPMNAILGFSQLMELDAGLDQRSQGYVKEILRAGRHLLELINEVLDLAQVEAGSIRLSLEPLAVDVLVGDVLTLLSPLLQSQAVNVQVLDLRTFQVQADRTRLKQVLLNLLTNAVKYNRPGGQVLIRAERRADGNLRIIVRDTGTGIAPERMSQLFEPFNRLGAEQRAIEGTGIGLSISRQLVELMHGAIGASSKPGEGSVFWLDLPIPDAPQAVVDTLVLPGPVDADQAGTSAHPCRGDLLYVEDNPSNVDLVASIVARHPAITLRVATSGEEGLAMAQEQRPDLVLLDIHLPGMSGYQVLEHLRADLFTRDIAVVALTASALTEDAEQARVAGFDDFIAKPINLLSFEAMLQHRLPPAEQAG</sequence>
<dbReference type="Gene3D" id="3.40.50.2300">
    <property type="match status" value="1"/>
</dbReference>
<dbReference type="Pfam" id="PF00072">
    <property type="entry name" value="Response_reg"/>
    <property type="match status" value="1"/>
</dbReference>
<comment type="catalytic activity">
    <reaction evidence="1">
        <text>ATP + protein L-histidine = ADP + protein N-phospho-L-histidine.</text>
        <dbReference type="EC" id="2.7.13.3"/>
    </reaction>
</comment>
<dbReference type="InterPro" id="IPR011006">
    <property type="entry name" value="CheY-like_superfamily"/>
</dbReference>
<feature type="coiled-coil region" evidence="7">
    <location>
        <begin position="551"/>
        <end position="578"/>
    </location>
</feature>
<dbReference type="Pfam" id="PF02518">
    <property type="entry name" value="HATPase_c"/>
    <property type="match status" value="1"/>
</dbReference>
<evidence type="ECO:0000259" key="10">
    <source>
        <dbReference type="PROSITE" id="PS50110"/>
    </source>
</evidence>
<dbReference type="RefSeq" id="WP_341400232.1">
    <property type="nucleotide sequence ID" value="NZ_JBBUTI010000012.1"/>
</dbReference>
<dbReference type="Gene3D" id="3.30.565.10">
    <property type="entry name" value="Histidine kinase-like ATPase, C-terminal domain"/>
    <property type="match status" value="1"/>
</dbReference>
<feature type="domain" description="PAC" evidence="12">
    <location>
        <begin position="376"/>
        <end position="429"/>
    </location>
</feature>
<dbReference type="NCBIfam" id="TIGR00229">
    <property type="entry name" value="sensory_box"/>
    <property type="match status" value="2"/>
</dbReference>
<dbReference type="InterPro" id="IPR001638">
    <property type="entry name" value="Solute-binding_3/MltF_N"/>
</dbReference>
<evidence type="ECO:0000256" key="3">
    <source>
        <dbReference type="ARBA" id="ARBA00022553"/>
    </source>
</evidence>
<dbReference type="PRINTS" id="PR00344">
    <property type="entry name" value="BCTRLSENSOR"/>
</dbReference>
<feature type="modified residue" description="4-aspartylphosphate" evidence="6">
    <location>
        <position position="888"/>
    </location>
</feature>
<evidence type="ECO:0000256" key="8">
    <source>
        <dbReference type="SAM" id="SignalP"/>
    </source>
</evidence>
<dbReference type="SMART" id="SM00387">
    <property type="entry name" value="HATPase_c"/>
    <property type="match status" value="1"/>
</dbReference>
<dbReference type="SUPFAM" id="SSF52172">
    <property type="entry name" value="CheY-like"/>
    <property type="match status" value="1"/>
</dbReference>
<evidence type="ECO:0000256" key="4">
    <source>
        <dbReference type="ARBA" id="ARBA00022679"/>
    </source>
</evidence>
<dbReference type="InterPro" id="IPR036890">
    <property type="entry name" value="HATPase_C_sf"/>
</dbReference>
<feature type="domain" description="Response regulatory" evidence="10">
    <location>
        <begin position="838"/>
        <end position="955"/>
    </location>
</feature>
<dbReference type="Pfam" id="PF08447">
    <property type="entry name" value="PAS_3"/>
    <property type="match status" value="1"/>
</dbReference>
<protein>
    <recommendedName>
        <fullName evidence="2">histidine kinase</fullName>
        <ecNumber evidence="2">2.7.13.3</ecNumber>
    </recommendedName>
</protein>
<dbReference type="InterPro" id="IPR001610">
    <property type="entry name" value="PAC"/>
</dbReference>
<evidence type="ECO:0000256" key="2">
    <source>
        <dbReference type="ARBA" id="ARBA00012438"/>
    </source>
</evidence>
<dbReference type="InterPro" id="IPR035965">
    <property type="entry name" value="PAS-like_dom_sf"/>
</dbReference>
<dbReference type="Gene3D" id="3.40.190.10">
    <property type="entry name" value="Periplasmic binding protein-like II"/>
    <property type="match status" value="2"/>
</dbReference>
<keyword evidence="14" id="KW-1185">Reference proteome</keyword>
<dbReference type="InterPro" id="IPR003661">
    <property type="entry name" value="HisK_dim/P_dom"/>
</dbReference>
<dbReference type="EC" id="2.7.13.3" evidence="2"/>
<evidence type="ECO:0000256" key="6">
    <source>
        <dbReference type="PROSITE-ProRule" id="PRU00169"/>
    </source>
</evidence>
<dbReference type="SMART" id="SM00091">
    <property type="entry name" value="PAS"/>
    <property type="match status" value="2"/>
</dbReference>
<dbReference type="PROSITE" id="PS50113">
    <property type="entry name" value="PAC"/>
    <property type="match status" value="2"/>
</dbReference>
<dbReference type="InterPro" id="IPR036097">
    <property type="entry name" value="HisK_dim/P_sf"/>
</dbReference>
<dbReference type="Pfam" id="PF00497">
    <property type="entry name" value="SBP_bac_3"/>
    <property type="match status" value="1"/>
</dbReference>
<dbReference type="SUPFAM" id="SSF47384">
    <property type="entry name" value="Homodimeric domain of signal transducing histidine kinase"/>
    <property type="match status" value="1"/>
</dbReference>
<dbReference type="PANTHER" id="PTHR43047:SF72">
    <property type="entry name" value="OSMOSENSING HISTIDINE PROTEIN KINASE SLN1"/>
    <property type="match status" value="1"/>
</dbReference>
<dbReference type="InterPro" id="IPR003594">
    <property type="entry name" value="HATPase_dom"/>
</dbReference>
<dbReference type="InterPro" id="IPR000014">
    <property type="entry name" value="PAS"/>
</dbReference>
<gene>
    <name evidence="13" type="ORF">AACH00_16290</name>
</gene>
<evidence type="ECO:0000259" key="9">
    <source>
        <dbReference type="PROSITE" id="PS50109"/>
    </source>
</evidence>
<dbReference type="PANTHER" id="PTHR43047">
    <property type="entry name" value="TWO-COMPONENT HISTIDINE PROTEIN KINASE"/>
    <property type="match status" value="1"/>
</dbReference>
<feature type="domain" description="PAS" evidence="11">
    <location>
        <begin position="305"/>
        <end position="375"/>
    </location>
</feature>
<feature type="chain" id="PRO_5046513146" description="histidine kinase" evidence="8">
    <location>
        <begin position="17"/>
        <end position="962"/>
    </location>
</feature>
<dbReference type="Pfam" id="PF00512">
    <property type="entry name" value="HisKA"/>
    <property type="match status" value="1"/>
</dbReference>
<accession>A0ABU9C7R1</accession>
<dbReference type="CDD" id="cd00082">
    <property type="entry name" value="HisKA"/>
    <property type="match status" value="1"/>
</dbReference>
<keyword evidence="7" id="KW-0175">Coiled coil</keyword>
<dbReference type="SMART" id="SM00448">
    <property type="entry name" value="REC"/>
    <property type="match status" value="1"/>
</dbReference>
<dbReference type="CDD" id="cd16922">
    <property type="entry name" value="HATPase_EvgS-ArcB-TorS-like"/>
    <property type="match status" value="1"/>
</dbReference>
<dbReference type="InterPro" id="IPR001789">
    <property type="entry name" value="Sig_transdc_resp-reg_receiver"/>
</dbReference>
<dbReference type="InterPro" id="IPR013656">
    <property type="entry name" value="PAS_4"/>
</dbReference>
<dbReference type="Gene3D" id="3.30.450.20">
    <property type="entry name" value="PAS domain"/>
    <property type="match status" value="2"/>
</dbReference>
<feature type="domain" description="Histidine kinase" evidence="9">
    <location>
        <begin position="592"/>
        <end position="808"/>
    </location>
</feature>
<dbReference type="InterPro" id="IPR005467">
    <property type="entry name" value="His_kinase_dom"/>
</dbReference>
<evidence type="ECO:0000256" key="7">
    <source>
        <dbReference type="SAM" id="Coils"/>
    </source>
</evidence>
<name>A0ABU9C7R1_9BURK</name>
<dbReference type="EMBL" id="JBBUTI010000012">
    <property type="protein sequence ID" value="MEK8047920.1"/>
    <property type="molecule type" value="Genomic_DNA"/>
</dbReference>
<dbReference type="PROSITE" id="PS50110">
    <property type="entry name" value="RESPONSE_REGULATORY"/>
    <property type="match status" value="1"/>
</dbReference>
<keyword evidence="8" id="KW-0732">Signal</keyword>
<evidence type="ECO:0000256" key="1">
    <source>
        <dbReference type="ARBA" id="ARBA00000085"/>
    </source>
</evidence>
<feature type="domain" description="PAC" evidence="12">
    <location>
        <begin position="504"/>
        <end position="556"/>
    </location>
</feature>
<keyword evidence="5" id="KW-0418">Kinase</keyword>
<reference evidence="13 14" key="1">
    <citation type="submission" date="2024-04" db="EMBL/GenBank/DDBJ databases">
        <title>Novel species of the genus Ideonella isolated from streams.</title>
        <authorList>
            <person name="Lu H."/>
        </authorList>
    </citation>
    <scope>NUCLEOTIDE SEQUENCE [LARGE SCALE GENOMIC DNA]</scope>
    <source>
        <strain evidence="13 14">LYT19W</strain>
    </source>
</reference>
<evidence type="ECO:0000256" key="5">
    <source>
        <dbReference type="ARBA" id="ARBA00022777"/>
    </source>
</evidence>
<dbReference type="PROSITE" id="PS50109">
    <property type="entry name" value="HIS_KIN"/>
    <property type="match status" value="1"/>
</dbReference>
<dbReference type="SUPFAM" id="SSF53850">
    <property type="entry name" value="Periplasmic binding protein-like II"/>
    <property type="match status" value="1"/>
</dbReference>
<keyword evidence="3 6" id="KW-0597">Phosphoprotein</keyword>
<dbReference type="PROSITE" id="PS50112">
    <property type="entry name" value="PAS"/>
    <property type="match status" value="2"/>
</dbReference>
<proteinExistence type="predicted"/>
<dbReference type="CDD" id="cd00130">
    <property type="entry name" value="PAS"/>
    <property type="match status" value="2"/>
</dbReference>